<sequence>AALFNGQPDLLDEFTRFLPDASAAASAHRASLARQSNNHNDEKSSALATVKQVQIDNKRVKRDKITASLGVP</sequence>
<organism evidence="3">
    <name type="scientific">Tanacetum cinerariifolium</name>
    <name type="common">Dalmatian daisy</name>
    <name type="synonym">Chrysanthemum cinerariifolium</name>
    <dbReference type="NCBI Taxonomy" id="118510"/>
    <lineage>
        <taxon>Eukaryota</taxon>
        <taxon>Viridiplantae</taxon>
        <taxon>Streptophyta</taxon>
        <taxon>Embryophyta</taxon>
        <taxon>Tracheophyta</taxon>
        <taxon>Spermatophyta</taxon>
        <taxon>Magnoliopsida</taxon>
        <taxon>eudicotyledons</taxon>
        <taxon>Gunneridae</taxon>
        <taxon>Pentapetalae</taxon>
        <taxon>asterids</taxon>
        <taxon>campanulids</taxon>
        <taxon>Asterales</taxon>
        <taxon>Asteraceae</taxon>
        <taxon>Asteroideae</taxon>
        <taxon>Anthemideae</taxon>
        <taxon>Anthemidinae</taxon>
        <taxon>Tanacetum</taxon>
    </lineage>
</organism>
<comment type="caution">
    <text evidence="3">The sequence shown here is derived from an EMBL/GenBank/DDBJ whole genome shotgun (WGS) entry which is preliminary data.</text>
</comment>
<accession>A0A699XV27</accession>
<dbReference type="AlphaFoldDB" id="A0A699XV27"/>
<gene>
    <name evidence="3" type="ORF">Tci_933755</name>
</gene>
<dbReference type="GO" id="GO:0005634">
    <property type="term" value="C:nucleus"/>
    <property type="evidence" value="ECO:0007669"/>
    <property type="project" value="UniProtKB-SubCell"/>
</dbReference>
<dbReference type="EMBL" id="BKCJ011901305">
    <property type="protein sequence ID" value="GFD61786.1"/>
    <property type="molecule type" value="Genomic_DNA"/>
</dbReference>
<evidence type="ECO:0000256" key="1">
    <source>
        <dbReference type="ARBA" id="ARBA00004123"/>
    </source>
</evidence>
<comment type="subcellular location">
    <subcellularLocation>
        <location evidence="1">Nucleus</location>
    </subcellularLocation>
</comment>
<reference evidence="3" key="1">
    <citation type="journal article" date="2019" name="Sci. Rep.">
        <title>Draft genome of Tanacetum cinerariifolium, the natural source of mosquito coil.</title>
        <authorList>
            <person name="Yamashiro T."/>
            <person name="Shiraishi A."/>
            <person name="Satake H."/>
            <person name="Nakayama K."/>
        </authorList>
    </citation>
    <scope>NUCLEOTIDE SEQUENCE</scope>
</reference>
<keyword evidence="2" id="KW-0539">Nucleus</keyword>
<feature type="non-terminal residue" evidence="3">
    <location>
        <position position="72"/>
    </location>
</feature>
<dbReference type="Gene3D" id="1.20.1160.11">
    <property type="entry name" value="Paired amphipathic helix"/>
    <property type="match status" value="1"/>
</dbReference>
<name>A0A699XV27_TANCI</name>
<dbReference type="InterPro" id="IPR036600">
    <property type="entry name" value="PAH_sf"/>
</dbReference>
<evidence type="ECO:0000256" key="2">
    <source>
        <dbReference type="ARBA" id="ARBA00023242"/>
    </source>
</evidence>
<evidence type="ECO:0000313" key="3">
    <source>
        <dbReference type="EMBL" id="GFD61786.1"/>
    </source>
</evidence>
<feature type="non-terminal residue" evidence="3">
    <location>
        <position position="1"/>
    </location>
</feature>
<proteinExistence type="predicted"/>
<protein>
    <submittedName>
        <fullName evidence="3">Paired amphipathic helix protein Sin3-like 2</fullName>
    </submittedName>
</protein>
<dbReference type="GO" id="GO:0006355">
    <property type="term" value="P:regulation of DNA-templated transcription"/>
    <property type="evidence" value="ECO:0007669"/>
    <property type="project" value="InterPro"/>
</dbReference>